<evidence type="ECO:0000259" key="7">
    <source>
        <dbReference type="Pfam" id="PF00467"/>
    </source>
</evidence>
<dbReference type="EMBL" id="NCKV01002948">
    <property type="protein sequence ID" value="RWS26223.1"/>
    <property type="molecule type" value="Genomic_DNA"/>
</dbReference>
<evidence type="ECO:0000313" key="9">
    <source>
        <dbReference type="EMBL" id="RWS26223.1"/>
    </source>
</evidence>
<dbReference type="GO" id="GO:0042273">
    <property type="term" value="P:ribosomal large subunit biogenesis"/>
    <property type="evidence" value="ECO:0007669"/>
    <property type="project" value="TreeGrafter"/>
</dbReference>
<dbReference type="PANTHER" id="PTHR11127">
    <property type="entry name" value="60S RIBOSOMAL PROTEIN L14"/>
    <property type="match status" value="1"/>
</dbReference>
<evidence type="ECO:0000256" key="4">
    <source>
        <dbReference type="ARBA" id="ARBA00035215"/>
    </source>
</evidence>
<dbReference type="InterPro" id="IPR014722">
    <property type="entry name" value="Rib_uL2_dom2"/>
</dbReference>
<dbReference type="GO" id="GO:0003723">
    <property type="term" value="F:RNA binding"/>
    <property type="evidence" value="ECO:0007669"/>
    <property type="project" value="InterPro"/>
</dbReference>
<dbReference type="GO" id="GO:0006412">
    <property type="term" value="P:translation"/>
    <property type="evidence" value="ECO:0007669"/>
    <property type="project" value="InterPro"/>
</dbReference>
<dbReference type="InterPro" id="IPR039660">
    <property type="entry name" value="Ribosomal_eL14"/>
</dbReference>
<keyword evidence="3" id="KW-0687">Ribonucleoprotein</keyword>
<organism evidence="9 10">
    <name type="scientific">Leptotrombidium deliense</name>
    <dbReference type="NCBI Taxonomy" id="299467"/>
    <lineage>
        <taxon>Eukaryota</taxon>
        <taxon>Metazoa</taxon>
        <taxon>Ecdysozoa</taxon>
        <taxon>Arthropoda</taxon>
        <taxon>Chelicerata</taxon>
        <taxon>Arachnida</taxon>
        <taxon>Acari</taxon>
        <taxon>Acariformes</taxon>
        <taxon>Trombidiformes</taxon>
        <taxon>Prostigmata</taxon>
        <taxon>Anystina</taxon>
        <taxon>Parasitengona</taxon>
        <taxon>Trombiculoidea</taxon>
        <taxon>Trombiculidae</taxon>
        <taxon>Leptotrombidium</taxon>
    </lineage>
</organism>
<dbReference type="CDD" id="cd23702">
    <property type="entry name" value="eL14"/>
    <property type="match status" value="1"/>
</dbReference>
<feature type="compositionally biased region" description="Basic residues" evidence="6">
    <location>
        <begin position="161"/>
        <end position="176"/>
    </location>
</feature>
<dbReference type="InterPro" id="IPR008991">
    <property type="entry name" value="Translation_prot_SH3-like_sf"/>
</dbReference>
<protein>
    <recommendedName>
        <fullName evidence="4">Large ribosomal subunit protein eL14</fullName>
    </recommendedName>
    <alternativeName>
        <fullName evidence="5">60S ribosomal protein L14</fullName>
    </alternativeName>
</protein>
<comment type="similarity">
    <text evidence="1">Belongs to the eukaryotic ribosomal protein eL14 family.</text>
</comment>
<keyword evidence="10" id="KW-1185">Reference proteome</keyword>
<comment type="caution">
    <text evidence="9">The sequence shown here is derived from an EMBL/GenBank/DDBJ whole genome shotgun (WGS) entry which is preliminary data.</text>
</comment>
<proteinExistence type="inferred from homology"/>
<dbReference type="Pfam" id="PF01929">
    <property type="entry name" value="Ribosomal_L14e"/>
    <property type="match status" value="1"/>
</dbReference>
<reference evidence="9 10" key="1">
    <citation type="journal article" date="2018" name="Gigascience">
        <title>Genomes of trombidid mites reveal novel predicted allergens and laterally-transferred genes associated with secondary metabolism.</title>
        <authorList>
            <person name="Dong X."/>
            <person name="Chaisiri K."/>
            <person name="Xia D."/>
            <person name="Armstrong S.D."/>
            <person name="Fang Y."/>
            <person name="Donnelly M.J."/>
            <person name="Kadowaki T."/>
            <person name="McGarry J.W."/>
            <person name="Darby A.C."/>
            <person name="Makepeace B.L."/>
        </authorList>
    </citation>
    <scope>NUCLEOTIDE SEQUENCE [LARGE SCALE GENOMIC DNA]</scope>
    <source>
        <strain evidence="9">UoL-UT</strain>
    </source>
</reference>
<dbReference type="OrthoDB" id="1875589at2759"/>
<dbReference type="InterPro" id="IPR002784">
    <property type="entry name" value="Ribosomal_eL14_dom"/>
</dbReference>
<dbReference type="SUPFAM" id="SSF50104">
    <property type="entry name" value="Translation proteins SH3-like domain"/>
    <property type="match status" value="1"/>
</dbReference>
<name>A0A443SFC2_9ACAR</name>
<dbReference type="Gene3D" id="2.30.30.30">
    <property type="match status" value="1"/>
</dbReference>
<evidence type="ECO:0000256" key="6">
    <source>
        <dbReference type="SAM" id="MobiDB-lite"/>
    </source>
</evidence>
<gene>
    <name evidence="9" type="ORF">B4U80_02738</name>
</gene>
<dbReference type="Pfam" id="PF00467">
    <property type="entry name" value="KOW"/>
    <property type="match status" value="1"/>
</dbReference>
<feature type="domain" description="KOW" evidence="7">
    <location>
        <begin position="22"/>
        <end position="52"/>
    </location>
</feature>
<evidence type="ECO:0000256" key="2">
    <source>
        <dbReference type="ARBA" id="ARBA00022980"/>
    </source>
</evidence>
<evidence type="ECO:0000256" key="1">
    <source>
        <dbReference type="ARBA" id="ARBA00006592"/>
    </source>
</evidence>
<evidence type="ECO:0000313" key="10">
    <source>
        <dbReference type="Proteomes" id="UP000288716"/>
    </source>
</evidence>
<keyword evidence="2 9" id="KW-0689">Ribosomal protein</keyword>
<feature type="compositionally biased region" description="Basic and acidic residues" evidence="6">
    <location>
        <begin position="143"/>
        <end position="152"/>
    </location>
</feature>
<dbReference type="InterPro" id="IPR005824">
    <property type="entry name" value="KOW"/>
</dbReference>
<dbReference type="Gene3D" id="6.10.250.2270">
    <property type="match status" value="1"/>
</dbReference>
<dbReference type="AlphaFoldDB" id="A0A443SFC2"/>
<feature type="region of interest" description="Disordered" evidence="6">
    <location>
        <begin position="143"/>
        <end position="176"/>
    </location>
</feature>
<dbReference type="Proteomes" id="UP000288716">
    <property type="component" value="Unassembled WGS sequence"/>
</dbReference>
<sequence>MVILFLSNPHSFQQPPKHFIEVGRVAFIHKGPEKGKICTVVDIIDQNRALVDGPESGVKRQPMAFKSLRLTRFKVKIPHGTSSKVISKAWSKDDVNKKFAETDFAKRVAAMEKRKTLTDYERFKVYKLKQRVNKLVKSKFERLRAKAKREAPKPSITPKKTDKKKKKKRVKKDKKK</sequence>
<dbReference type="STRING" id="299467.A0A443SFC2"/>
<evidence type="ECO:0000259" key="8">
    <source>
        <dbReference type="Pfam" id="PF01929"/>
    </source>
</evidence>
<evidence type="ECO:0000256" key="5">
    <source>
        <dbReference type="ARBA" id="ARBA00035318"/>
    </source>
</evidence>
<dbReference type="GO" id="GO:0022625">
    <property type="term" value="C:cytosolic large ribosomal subunit"/>
    <property type="evidence" value="ECO:0007669"/>
    <property type="project" value="TreeGrafter"/>
</dbReference>
<dbReference type="GO" id="GO:0003735">
    <property type="term" value="F:structural constituent of ribosome"/>
    <property type="evidence" value="ECO:0007669"/>
    <property type="project" value="InterPro"/>
</dbReference>
<dbReference type="VEuPathDB" id="VectorBase:LDEU005818"/>
<feature type="domain" description="Large ribosomal subunit protein eL14" evidence="8">
    <location>
        <begin position="59"/>
        <end position="131"/>
    </location>
</feature>
<dbReference type="PANTHER" id="PTHR11127:SF2">
    <property type="entry name" value="LARGE RIBOSOMAL SUBUNIT PROTEIN EL14"/>
    <property type="match status" value="1"/>
</dbReference>
<accession>A0A443SFC2</accession>
<evidence type="ECO:0000256" key="3">
    <source>
        <dbReference type="ARBA" id="ARBA00023274"/>
    </source>
</evidence>